<sequence length="169" mass="18279">MADTRATAAIGGLTALLLVGALAVQAGFVPTPWADQYGEATVTISDESGERLAVVQTEVADTNRERRIGLSKHDSLDDGHGMLFVHDSEGQHTYIMPNMSFGIDIVYVGSDKRINEIHEARKPGPNEDGGSMEYPGRGKYVLEVPKGYMADNNVTEGDRIEIEYHGNGS</sequence>
<reference evidence="1 2" key="1">
    <citation type="journal article" date="2019" name="Int. J. Syst. Evol. Microbiol.">
        <title>The Global Catalogue of Microorganisms (GCM) 10K type strain sequencing project: providing services to taxonomists for standard genome sequencing and annotation.</title>
        <authorList>
            <consortium name="The Broad Institute Genomics Platform"/>
            <consortium name="The Broad Institute Genome Sequencing Center for Infectious Disease"/>
            <person name="Wu L."/>
            <person name="Ma J."/>
        </authorList>
    </citation>
    <scope>NUCLEOTIDE SEQUENCE [LARGE SCALE GENOMIC DNA]</scope>
    <source>
        <strain evidence="1 2">JCM 16328</strain>
    </source>
</reference>
<dbReference type="Proteomes" id="UP001500420">
    <property type="component" value="Unassembled WGS sequence"/>
</dbReference>
<dbReference type="EMBL" id="BAAADV010000001">
    <property type="protein sequence ID" value="GAA0664518.1"/>
    <property type="molecule type" value="Genomic_DNA"/>
</dbReference>
<comment type="caution">
    <text evidence="1">The sequence shown here is derived from an EMBL/GenBank/DDBJ whole genome shotgun (WGS) entry which is preliminary data.</text>
</comment>
<protein>
    <submittedName>
        <fullName evidence="1">DUF192 domain-containing protein</fullName>
    </submittedName>
</protein>
<proteinExistence type="predicted"/>
<name>A0AAV3T5P9_9EURY</name>
<dbReference type="InterPro" id="IPR003795">
    <property type="entry name" value="DUF192"/>
</dbReference>
<dbReference type="PANTHER" id="PTHR37953">
    <property type="entry name" value="UPF0127 PROTEIN MJ1496"/>
    <property type="match status" value="1"/>
</dbReference>
<dbReference type="AlphaFoldDB" id="A0AAV3T5P9"/>
<keyword evidence="2" id="KW-1185">Reference proteome</keyword>
<dbReference type="Pfam" id="PF02643">
    <property type="entry name" value="DUF192"/>
    <property type="match status" value="1"/>
</dbReference>
<organism evidence="1 2">
    <name type="scientific">Natronoarchaeum mannanilyticum</name>
    <dbReference type="NCBI Taxonomy" id="926360"/>
    <lineage>
        <taxon>Archaea</taxon>
        <taxon>Methanobacteriati</taxon>
        <taxon>Methanobacteriota</taxon>
        <taxon>Stenosarchaea group</taxon>
        <taxon>Halobacteria</taxon>
        <taxon>Halobacteriales</taxon>
        <taxon>Natronoarchaeaceae</taxon>
    </lineage>
</organism>
<gene>
    <name evidence="1" type="ORF">GCM10009020_06770</name>
</gene>
<dbReference type="Gene3D" id="2.60.120.1140">
    <property type="entry name" value="Protein of unknown function DUF192"/>
    <property type="match status" value="1"/>
</dbReference>
<dbReference type="PANTHER" id="PTHR37953:SF1">
    <property type="entry name" value="UPF0127 PROTEIN MJ1496"/>
    <property type="match status" value="1"/>
</dbReference>
<dbReference type="InterPro" id="IPR038695">
    <property type="entry name" value="Saro_0823-like_sf"/>
</dbReference>
<dbReference type="RefSeq" id="WP_343772453.1">
    <property type="nucleotide sequence ID" value="NZ_BAAADV010000001.1"/>
</dbReference>
<evidence type="ECO:0000313" key="1">
    <source>
        <dbReference type="EMBL" id="GAA0664518.1"/>
    </source>
</evidence>
<accession>A0AAV3T5P9</accession>
<evidence type="ECO:0000313" key="2">
    <source>
        <dbReference type="Proteomes" id="UP001500420"/>
    </source>
</evidence>